<dbReference type="EMBL" id="OUUZ01000001">
    <property type="protein sequence ID" value="SPQ18451.1"/>
    <property type="molecule type" value="Genomic_DNA"/>
</dbReference>
<accession>A0A3S4B0Q1</accession>
<proteinExistence type="predicted"/>
<reference evidence="2 3" key="1">
    <citation type="submission" date="2018-04" db="EMBL/GenBank/DDBJ databases">
        <authorList>
            <person name="Huttner S."/>
            <person name="Dainat J."/>
        </authorList>
    </citation>
    <scope>NUCLEOTIDE SEQUENCE [LARGE SCALE GENOMIC DNA]</scope>
</reference>
<evidence type="ECO:0000256" key="1">
    <source>
        <dbReference type="SAM" id="MobiDB-lite"/>
    </source>
</evidence>
<feature type="region of interest" description="Disordered" evidence="1">
    <location>
        <begin position="60"/>
        <end position="199"/>
    </location>
</feature>
<dbReference type="Proteomes" id="UP000289323">
    <property type="component" value="Unassembled WGS sequence"/>
</dbReference>
<sequence>MRAEGHELHHITAIAAQVYNNESFDVSVKQVISIRSKSDDATEACASPDCELVDKAARSTEATTLKRKREAAPAAHHFEESDDNKAARSTEATTLKRRREAAPAAHHSEESDDNTIDDTLGNTDRAKYIDTPTKNQGAAVHAGSESDDKTIVDTSAKASAAKHIATPTRRYVPAPRRSSSNRSGFGKGKGKQITRRLVS</sequence>
<evidence type="ECO:0000313" key="2">
    <source>
        <dbReference type="EMBL" id="SPQ18451.1"/>
    </source>
</evidence>
<gene>
    <name evidence="2" type="ORF">TT172_LOCUS870</name>
</gene>
<name>A0A3S4B0Q1_9PEZI</name>
<organism evidence="2 3">
    <name type="scientific">Thermothielavioides terrestris</name>
    <dbReference type="NCBI Taxonomy" id="2587410"/>
    <lineage>
        <taxon>Eukaryota</taxon>
        <taxon>Fungi</taxon>
        <taxon>Dikarya</taxon>
        <taxon>Ascomycota</taxon>
        <taxon>Pezizomycotina</taxon>
        <taxon>Sordariomycetes</taxon>
        <taxon>Sordariomycetidae</taxon>
        <taxon>Sordariales</taxon>
        <taxon>Chaetomiaceae</taxon>
        <taxon>Thermothielavioides</taxon>
    </lineage>
</organism>
<dbReference type="AlphaFoldDB" id="A0A3S4B0Q1"/>
<feature type="compositionally biased region" description="Basic residues" evidence="1">
    <location>
        <begin position="188"/>
        <end position="199"/>
    </location>
</feature>
<feature type="compositionally biased region" description="Basic and acidic residues" evidence="1">
    <location>
        <begin position="76"/>
        <end position="88"/>
    </location>
</feature>
<evidence type="ECO:0000313" key="3">
    <source>
        <dbReference type="Proteomes" id="UP000289323"/>
    </source>
</evidence>
<protein>
    <submittedName>
        <fullName evidence="2">50daa1ec-9a8e-4d32-8f8e-7954963416e4</fullName>
    </submittedName>
</protein>